<reference evidence="2 3" key="1">
    <citation type="journal article" date="2018" name="New Phytol.">
        <title>Phylogenomics of Endogonaceae and evolution of mycorrhizas within Mucoromycota.</title>
        <authorList>
            <person name="Chang Y."/>
            <person name="Desiro A."/>
            <person name="Na H."/>
            <person name="Sandor L."/>
            <person name="Lipzen A."/>
            <person name="Clum A."/>
            <person name="Barry K."/>
            <person name="Grigoriev I.V."/>
            <person name="Martin F.M."/>
            <person name="Stajich J.E."/>
            <person name="Smith M.E."/>
            <person name="Bonito G."/>
            <person name="Spatafora J.W."/>
        </authorList>
    </citation>
    <scope>NUCLEOTIDE SEQUENCE [LARGE SCALE GENOMIC DNA]</scope>
    <source>
        <strain evidence="2 3">GMNB39</strain>
    </source>
</reference>
<feature type="compositionally biased region" description="Polar residues" evidence="1">
    <location>
        <begin position="129"/>
        <end position="143"/>
    </location>
</feature>
<accession>A0A433CWI3</accession>
<evidence type="ECO:0000313" key="3">
    <source>
        <dbReference type="Proteomes" id="UP000268093"/>
    </source>
</evidence>
<organism evidence="2 3">
    <name type="scientific">Jimgerdemannia flammicorona</name>
    <dbReference type="NCBI Taxonomy" id="994334"/>
    <lineage>
        <taxon>Eukaryota</taxon>
        <taxon>Fungi</taxon>
        <taxon>Fungi incertae sedis</taxon>
        <taxon>Mucoromycota</taxon>
        <taxon>Mucoromycotina</taxon>
        <taxon>Endogonomycetes</taxon>
        <taxon>Endogonales</taxon>
        <taxon>Endogonaceae</taxon>
        <taxon>Jimgerdemannia</taxon>
    </lineage>
</organism>
<evidence type="ECO:0000256" key="1">
    <source>
        <dbReference type="SAM" id="MobiDB-lite"/>
    </source>
</evidence>
<feature type="compositionally biased region" description="Polar residues" evidence="1">
    <location>
        <begin position="180"/>
        <end position="190"/>
    </location>
</feature>
<keyword evidence="3" id="KW-1185">Reference proteome</keyword>
<feature type="compositionally biased region" description="Polar residues" evidence="1">
    <location>
        <begin position="389"/>
        <end position="400"/>
    </location>
</feature>
<sequence length="420" mass="45241">ATAADRTLITNDTDFFFGQANVHGTIVLWGSVQGRNDRRVLFRSLKKRDKKAAILSLFQDHLEDMQSPFLITARIRSERERVLATLSRNTDENGTQVTTWTFTQPTPEDLVKFSVRREQKALERRMKNARNTAQPASNSTDPLVQSPEEDVPSPQTAENRSPPDASASGVRGGSSDEAHNIQSCSAGTGSPTPPPDLSFDVAQSEAGHTPKKALTEDGTSKMALTEDGTPKKALTEDGTPKEAPTEDANGTQKKAPTEDVNGTPKKALTEDADDTPKKALTEDANDTPKEALTEGANDTPKEALTEDANDTPKKALTEDVNDTSKKTPTEDDNGTTKKALTEDDNGTTKKTLTEDANDTTKKAPTEDANDTPKKTPTEDVNGTLKKALNGSNTATVVNTSKKVRKEEVHGNNTVPHAIAV</sequence>
<feature type="compositionally biased region" description="Basic and acidic residues" evidence="1">
    <location>
        <begin position="299"/>
        <end position="329"/>
    </location>
</feature>
<dbReference type="Proteomes" id="UP000268093">
    <property type="component" value="Unassembled WGS sequence"/>
</dbReference>
<feature type="compositionally biased region" description="Basic and acidic residues" evidence="1">
    <location>
        <begin position="274"/>
        <end position="292"/>
    </location>
</feature>
<dbReference type="AlphaFoldDB" id="A0A433CWI3"/>
<feature type="region of interest" description="Disordered" evidence="1">
    <location>
        <begin position="123"/>
        <end position="420"/>
    </location>
</feature>
<name>A0A433CWI3_9FUNG</name>
<protein>
    <submittedName>
        <fullName evidence="2">Uncharacterized protein</fullName>
    </submittedName>
</protein>
<gene>
    <name evidence="2" type="ORF">BC936DRAFT_137850</name>
</gene>
<feature type="non-terminal residue" evidence="2">
    <location>
        <position position="1"/>
    </location>
</feature>
<comment type="caution">
    <text evidence="2">The sequence shown here is derived from an EMBL/GenBank/DDBJ whole genome shotgun (WGS) entry which is preliminary data.</text>
</comment>
<proteinExistence type="predicted"/>
<feature type="compositionally biased region" description="Basic and acidic residues" evidence="1">
    <location>
        <begin position="358"/>
        <end position="377"/>
    </location>
</feature>
<feature type="compositionally biased region" description="Basic and acidic residues" evidence="1">
    <location>
        <begin position="228"/>
        <end position="244"/>
    </location>
</feature>
<dbReference type="EMBL" id="RBNI01012045">
    <property type="protein sequence ID" value="RUP42948.1"/>
    <property type="molecule type" value="Genomic_DNA"/>
</dbReference>
<evidence type="ECO:0000313" key="2">
    <source>
        <dbReference type="EMBL" id="RUP42948.1"/>
    </source>
</evidence>